<dbReference type="Proteomes" id="UP000799291">
    <property type="component" value="Unassembled WGS sequence"/>
</dbReference>
<gene>
    <name evidence="1" type="ORF">K458DRAFT_323970</name>
</gene>
<dbReference type="OrthoDB" id="5397557at2759"/>
<evidence type="ECO:0000313" key="1">
    <source>
        <dbReference type="EMBL" id="KAF2675687.1"/>
    </source>
</evidence>
<proteinExistence type="predicted"/>
<name>A0A6G1IBS3_9PLEO</name>
<keyword evidence="2" id="KW-1185">Reference proteome</keyword>
<sequence>MLGAINHTGPWTQPLNQDLHVTLDREACVPFSHYVSLKRTPMSSRLKFPRFQELPAELRLHILAYCDAPTLFQLLHVSSAVRAEAKRLFWSQPDVWYCVEGTWLVAGGWPGLTTTDLPFLASVEQVEVHFNHEMAIRDDWETRTCTGAPSVRTQSIEELAQGFWQTLQRLFPRAACVTVSESKARMAVDAPPDDLAAVVRMCPAGIRASAALVEEEELEGEADSPHVRLRRERCLWRWDGEVGGWERVGRRWVRRSVLPPPKPFCGPVGAFFRNNHQCTRYCMRSRAVRYLLLEARERHHFDGRYEPFACLHPGCRARFTRPGAWTVHAVETCHDQSEEPPTPPATFRAAFVQLEESLSRIRQRDVDGELESMRQAWGQEGSRERTYAERAFLRQLEQDPLYAHGGPASETSTWASYQALMRTE</sequence>
<dbReference type="EMBL" id="MU005652">
    <property type="protein sequence ID" value="KAF2675687.1"/>
    <property type="molecule type" value="Genomic_DNA"/>
</dbReference>
<evidence type="ECO:0000313" key="2">
    <source>
        <dbReference type="Proteomes" id="UP000799291"/>
    </source>
</evidence>
<protein>
    <submittedName>
        <fullName evidence="1">Uncharacterized protein</fullName>
    </submittedName>
</protein>
<dbReference type="SUPFAM" id="SSF81383">
    <property type="entry name" value="F-box domain"/>
    <property type="match status" value="1"/>
</dbReference>
<accession>A0A6G1IBS3</accession>
<dbReference type="AlphaFoldDB" id="A0A6G1IBS3"/>
<organism evidence="1 2">
    <name type="scientific">Lentithecium fluviatile CBS 122367</name>
    <dbReference type="NCBI Taxonomy" id="1168545"/>
    <lineage>
        <taxon>Eukaryota</taxon>
        <taxon>Fungi</taxon>
        <taxon>Dikarya</taxon>
        <taxon>Ascomycota</taxon>
        <taxon>Pezizomycotina</taxon>
        <taxon>Dothideomycetes</taxon>
        <taxon>Pleosporomycetidae</taxon>
        <taxon>Pleosporales</taxon>
        <taxon>Massarineae</taxon>
        <taxon>Lentitheciaceae</taxon>
        <taxon>Lentithecium</taxon>
    </lineage>
</organism>
<reference evidence="1" key="1">
    <citation type="journal article" date="2020" name="Stud. Mycol.">
        <title>101 Dothideomycetes genomes: a test case for predicting lifestyles and emergence of pathogens.</title>
        <authorList>
            <person name="Haridas S."/>
            <person name="Albert R."/>
            <person name="Binder M."/>
            <person name="Bloem J."/>
            <person name="Labutti K."/>
            <person name="Salamov A."/>
            <person name="Andreopoulos B."/>
            <person name="Baker S."/>
            <person name="Barry K."/>
            <person name="Bills G."/>
            <person name="Bluhm B."/>
            <person name="Cannon C."/>
            <person name="Castanera R."/>
            <person name="Culley D."/>
            <person name="Daum C."/>
            <person name="Ezra D."/>
            <person name="Gonzalez J."/>
            <person name="Henrissat B."/>
            <person name="Kuo A."/>
            <person name="Liang C."/>
            <person name="Lipzen A."/>
            <person name="Lutzoni F."/>
            <person name="Magnuson J."/>
            <person name="Mondo S."/>
            <person name="Nolan M."/>
            <person name="Ohm R."/>
            <person name="Pangilinan J."/>
            <person name="Park H.-J."/>
            <person name="Ramirez L."/>
            <person name="Alfaro M."/>
            <person name="Sun H."/>
            <person name="Tritt A."/>
            <person name="Yoshinaga Y."/>
            <person name="Zwiers L.-H."/>
            <person name="Turgeon B."/>
            <person name="Goodwin S."/>
            <person name="Spatafora J."/>
            <person name="Crous P."/>
            <person name="Grigoriev I."/>
        </authorList>
    </citation>
    <scope>NUCLEOTIDE SEQUENCE</scope>
    <source>
        <strain evidence="1">CBS 122367</strain>
    </source>
</reference>
<dbReference type="InterPro" id="IPR036047">
    <property type="entry name" value="F-box-like_dom_sf"/>
</dbReference>